<evidence type="ECO:0000256" key="2">
    <source>
        <dbReference type="ARBA" id="ARBA00022827"/>
    </source>
</evidence>
<gene>
    <name evidence="5" type="ORF">GCM10011385_10870</name>
</gene>
<keyword evidence="1" id="KW-0285">Flavoprotein</keyword>
<dbReference type="EMBL" id="BMIF01000002">
    <property type="protein sequence ID" value="GGA58991.1"/>
    <property type="molecule type" value="Genomic_DNA"/>
</dbReference>
<keyword evidence="2" id="KW-0274">FAD</keyword>
<dbReference type="PANTHER" id="PTHR42659:SF2">
    <property type="entry name" value="XANTHINE DEHYDROGENASE SUBUNIT C-RELATED"/>
    <property type="match status" value="1"/>
</dbReference>
<dbReference type="Pfam" id="PF00941">
    <property type="entry name" value="FAD_binding_5"/>
    <property type="match status" value="1"/>
</dbReference>
<dbReference type="AlphaFoldDB" id="A0A916RIY1"/>
<dbReference type="RefSeq" id="WP_188719929.1">
    <property type="nucleotide sequence ID" value="NZ_BMIF01000002.1"/>
</dbReference>
<dbReference type="InterPro" id="IPR036318">
    <property type="entry name" value="FAD-bd_PCMH-like_sf"/>
</dbReference>
<keyword evidence="3" id="KW-0560">Oxidoreductase</keyword>
<dbReference type="PANTHER" id="PTHR42659">
    <property type="entry name" value="XANTHINE DEHYDROGENASE SUBUNIT C-RELATED"/>
    <property type="match status" value="1"/>
</dbReference>
<dbReference type="InterPro" id="IPR016167">
    <property type="entry name" value="FAD-bd_PCMH_sub1"/>
</dbReference>
<dbReference type="InterPro" id="IPR016169">
    <property type="entry name" value="FAD-bd_PCMH_sub2"/>
</dbReference>
<dbReference type="SUPFAM" id="SSF56176">
    <property type="entry name" value="FAD-binding/transporter-associated domain-like"/>
    <property type="match status" value="1"/>
</dbReference>
<accession>A0A916RIY1</accession>
<evidence type="ECO:0000313" key="6">
    <source>
        <dbReference type="Proteomes" id="UP000636264"/>
    </source>
</evidence>
<protein>
    <submittedName>
        <fullName evidence="5">Xanthine dehydrogenase FAD-binding subunit XdhB</fullName>
    </submittedName>
</protein>
<dbReference type="GO" id="GO:0071949">
    <property type="term" value="F:FAD binding"/>
    <property type="evidence" value="ECO:0007669"/>
    <property type="project" value="InterPro"/>
</dbReference>
<evidence type="ECO:0000313" key="5">
    <source>
        <dbReference type="EMBL" id="GGA58991.1"/>
    </source>
</evidence>
<dbReference type="PROSITE" id="PS51387">
    <property type="entry name" value="FAD_PCMH"/>
    <property type="match status" value="1"/>
</dbReference>
<comment type="caution">
    <text evidence="5">The sequence shown here is derived from an EMBL/GenBank/DDBJ whole genome shotgun (WGS) entry which is preliminary data.</text>
</comment>
<organism evidence="5 6">
    <name type="scientific">Nitratireductor aestuarii</name>
    <dbReference type="NCBI Taxonomy" id="1735103"/>
    <lineage>
        <taxon>Bacteria</taxon>
        <taxon>Pseudomonadati</taxon>
        <taxon>Pseudomonadota</taxon>
        <taxon>Alphaproteobacteria</taxon>
        <taxon>Hyphomicrobiales</taxon>
        <taxon>Phyllobacteriaceae</taxon>
        <taxon>Nitratireductor</taxon>
    </lineage>
</organism>
<dbReference type="Gene3D" id="3.30.465.10">
    <property type="match status" value="1"/>
</dbReference>
<dbReference type="Pfam" id="PF03450">
    <property type="entry name" value="CO_deh_flav_C"/>
    <property type="match status" value="1"/>
</dbReference>
<dbReference type="InterPro" id="IPR016166">
    <property type="entry name" value="FAD-bd_PCMH"/>
</dbReference>
<dbReference type="Gene3D" id="3.30.390.50">
    <property type="entry name" value="CO dehydrogenase flavoprotein, C-terminal domain"/>
    <property type="match status" value="1"/>
</dbReference>
<dbReference type="SMART" id="SM01092">
    <property type="entry name" value="CO_deh_flav_C"/>
    <property type="match status" value="1"/>
</dbReference>
<reference evidence="5" key="1">
    <citation type="journal article" date="2014" name="Int. J. Syst. Evol. Microbiol.">
        <title>Complete genome sequence of Corynebacterium casei LMG S-19264T (=DSM 44701T), isolated from a smear-ripened cheese.</title>
        <authorList>
            <consortium name="US DOE Joint Genome Institute (JGI-PGF)"/>
            <person name="Walter F."/>
            <person name="Albersmeier A."/>
            <person name="Kalinowski J."/>
            <person name="Ruckert C."/>
        </authorList>
    </citation>
    <scope>NUCLEOTIDE SEQUENCE</scope>
    <source>
        <strain evidence="5">CGMCC 1.15320</strain>
    </source>
</reference>
<dbReference type="GO" id="GO:0016491">
    <property type="term" value="F:oxidoreductase activity"/>
    <property type="evidence" value="ECO:0007669"/>
    <property type="project" value="UniProtKB-KW"/>
</dbReference>
<evidence type="ECO:0000256" key="3">
    <source>
        <dbReference type="ARBA" id="ARBA00023002"/>
    </source>
</evidence>
<dbReference type="SUPFAM" id="SSF55447">
    <property type="entry name" value="CO dehydrogenase flavoprotein C-terminal domain-like"/>
    <property type="match status" value="1"/>
</dbReference>
<evidence type="ECO:0000256" key="1">
    <source>
        <dbReference type="ARBA" id="ARBA00022630"/>
    </source>
</evidence>
<proteinExistence type="predicted"/>
<sequence>MLTFDQYLTPDTLEEALWLWRDAPEGTRLIAGATDILPWAREGRAGDVHLPALIDVTKIQELSGYTVEGGRVRLGANVVYQDFLTDETLRRLLPCMPFCSIWFADDQIREQATLAGNLVNASPAADGTPAVLVLNGSIELARLEDGVVERRTLPVAEFIQGPGRTLMERGEIVTAVTMDALDGYGGSFEKVGHRRSLVISVACVAAVVKTDASGRNFEDVRLGLGGVGPMAVRLTDIEERLKGQPISSELIREACASAADRVASRSRVAYRRRVVPGFVEAAIEDALAHAGAPYRGEHQREIINV</sequence>
<reference evidence="5" key="2">
    <citation type="submission" date="2020-09" db="EMBL/GenBank/DDBJ databases">
        <authorList>
            <person name="Sun Q."/>
            <person name="Zhou Y."/>
        </authorList>
    </citation>
    <scope>NUCLEOTIDE SEQUENCE</scope>
    <source>
        <strain evidence="5">CGMCC 1.15320</strain>
    </source>
</reference>
<dbReference type="InterPro" id="IPR051312">
    <property type="entry name" value="Diverse_Substr_Oxidored"/>
</dbReference>
<keyword evidence="6" id="KW-1185">Reference proteome</keyword>
<name>A0A916RIY1_9HYPH</name>
<dbReference type="InterPro" id="IPR036683">
    <property type="entry name" value="CO_DH_flav_C_dom_sf"/>
</dbReference>
<evidence type="ECO:0000259" key="4">
    <source>
        <dbReference type="PROSITE" id="PS51387"/>
    </source>
</evidence>
<dbReference type="InterPro" id="IPR002346">
    <property type="entry name" value="Mopterin_DH_FAD-bd"/>
</dbReference>
<dbReference type="InterPro" id="IPR005107">
    <property type="entry name" value="CO_DH_flav_C"/>
</dbReference>
<dbReference type="Gene3D" id="3.30.43.10">
    <property type="entry name" value="Uridine Diphospho-n-acetylenolpyruvylglucosamine Reductase, domain 2"/>
    <property type="match status" value="1"/>
</dbReference>
<feature type="domain" description="FAD-binding PCMH-type" evidence="4">
    <location>
        <begin position="1"/>
        <end position="183"/>
    </location>
</feature>
<dbReference type="Proteomes" id="UP000636264">
    <property type="component" value="Unassembled WGS sequence"/>
</dbReference>